<organism evidence="4 5">
    <name type="scientific">Prototheca wickerhamii</name>
    <dbReference type="NCBI Taxonomy" id="3111"/>
    <lineage>
        <taxon>Eukaryota</taxon>
        <taxon>Viridiplantae</taxon>
        <taxon>Chlorophyta</taxon>
        <taxon>core chlorophytes</taxon>
        <taxon>Trebouxiophyceae</taxon>
        <taxon>Chlorellales</taxon>
        <taxon>Chlorellaceae</taxon>
        <taxon>Prototheca</taxon>
    </lineage>
</organism>
<evidence type="ECO:0000256" key="1">
    <source>
        <dbReference type="SAM" id="MobiDB-lite"/>
    </source>
</evidence>
<dbReference type="PANTHER" id="PTHR23333:SF20">
    <property type="entry name" value="NSFL1 COFACTOR P47"/>
    <property type="match status" value="1"/>
</dbReference>
<dbReference type="SMART" id="SM00166">
    <property type="entry name" value="UBX"/>
    <property type="match status" value="1"/>
</dbReference>
<dbReference type="GO" id="GO:0061025">
    <property type="term" value="P:membrane fusion"/>
    <property type="evidence" value="ECO:0007669"/>
    <property type="project" value="TreeGrafter"/>
</dbReference>
<dbReference type="Gene3D" id="3.30.420.210">
    <property type="entry name" value="SEP domain"/>
    <property type="match status" value="1"/>
</dbReference>
<dbReference type="SMART" id="SM00553">
    <property type="entry name" value="SEP"/>
    <property type="match status" value="1"/>
</dbReference>
<dbReference type="PROSITE" id="PS50033">
    <property type="entry name" value="UBX"/>
    <property type="match status" value="1"/>
</dbReference>
<proteinExistence type="predicted"/>
<dbReference type="PROSITE" id="PS51399">
    <property type="entry name" value="SEP"/>
    <property type="match status" value="1"/>
</dbReference>
<dbReference type="Proteomes" id="UP001255856">
    <property type="component" value="Unassembled WGS sequence"/>
</dbReference>
<dbReference type="InterPro" id="IPR036241">
    <property type="entry name" value="NSFL1C_SEP_dom_sf"/>
</dbReference>
<dbReference type="Pfam" id="PF00789">
    <property type="entry name" value="UBX"/>
    <property type="match status" value="1"/>
</dbReference>
<feature type="domain" description="UBX" evidence="2">
    <location>
        <begin position="198"/>
        <end position="274"/>
    </location>
</feature>
<evidence type="ECO:0000259" key="2">
    <source>
        <dbReference type="PROSITE" id="PS50033"/>
    </source>
</evidence>
<dbReference type="GO" id="GO:0005829">
    <property type="term" value="C:cytosol"/>
    <property type="evidence" value="ECO:0007669"/>
    <property type="project" value="TreeGrafter"/>
</dbReference>
<evidence type="ECO:0000259" key="3">
    <source>
        <dbReference type="PROSITE" id="PS51399"/>
    </source>
</evidence>
<dbReference type="GO" id="GO:0005634">
    <property type="term" value="C:nucleus"/>
    <property type="evidence" value="ECO:0007669"/>
    <property type="project" value="TreeGrafter"/>
</dbReference>
<dbReference type="GO" id="GO:0043161">
    <property type="term" value="P:proteasome-mediated ubiquitin-dependent protein catabolic process"/>
    <property type="evidence" value="ECO:0007669"/>
    <property type="project" value="TreeGrafter"/>
</dbReference>
<reference evidence="4" key="1">
    <citation type="submission" date="2021-01" db="EMBL/GenBank/DDBJ databases">
        <authorList>
            <person name="Eckstrom K.M.E."/>
        </authorList>
    </citation>
    <scope>NUCLEOTIDE SEQUENCE</scope>
    <source>
        <strain evidence="4">UVCC 0001</strain>
    </source>
</reference>
<name>A0AAD9IL52_PROWI</name>
<protein>
    <submittedName>
        <fullName evidence="4">Uncharacterized protein</fullName>
    </submittedName>
</protein>
<feature type="region of interest" description="Disordered" evidence="1">
    <location>
        <begin position="171"/>
        <end position="199"/>
    </location>
</feature>
<feature type="region of interest" description="Disordered" evidence="1">
    <location>
        <begin position="1"/>
        <end position="26"/>
    </location>
</feature>
<accession>A0AAD9IL52</accession>
<dbReference type="PANTHER" id="PTHR23333">
    <property type="entry name" value="UBX DOMAIN CONTAINING PROTEIN"/>
    <property type="match status" value="1"/>
</dbReference>
<dbReference type="GO" id="GO:0007030">
    <property type="term" value="P:Golgi organization"/>
    <property type="evidence" value="ECO:0007669"/>
    <property type="project" value="TreeGrafter"/>
</dbReference>
<dbReference type="GO" id="GO:0043130">
    <property type="term" value="F:ubiquitin binding"/>
    <property type="evidence" value="ECO:0007669"/>
    <property type="project" value="TreeGrafter"/>
</dbReference>
<dbReference type="Pfam" id="PF08059">
    <property type="entry name" value="SEP"/>
    <property type="match status" value="1"/>
</dbReference>
<evidence type="ECO:0000313" key="4">
    <source>
        <dbReference type="EMBL" id="KAK2079164.1"/>
    </source>
</evidence>
<dbReference type="Gene3D" id="3.10.20.90">
    <property type="entry name" value="Phosphatidylinositol 3-kinase Catalytic Subunit, Chain A, domain 1"/>
    <property type="match status" value="1"/>
</dbReference>
<dbReference type="EMBL" id="JASFZW010000003">
    <property type="protein sequence ID" value="KAK2079164.1"/>
    <property type="molecule type" value="Genomic_DNA"/>
</dbReference>
<dbReference type="CDD" id="cd01770">
    <property type="entry name" value="UBX_UBXN2"/>
    <property type="match status" value="1"/>
</dbReference>
<gene>
    <name evidence="4" type="ORF">QBZ16_002855</name>
</gene>
<dbReference type="SUPFAM" id="SSF54236">
    <property type="entry name" value="Ubiquitin-like"/>
    <property type="match status" value="1"/>
</dbReference>
<dbReference type="GO" id="GO:0031468">
    <property type="term" value="P:nuclear membrane reassembly"/>
    <property type="evidence" value="ECO:0007669"/>
    <property type="project" value="TreeGrafter"/>
</dbReference>
<dbReference type="InterPro" id="IPR001012">
    <property type="entry name" value="UBX_dom"/>
</dbReference>
<sequence length="275" mass="28552">MVTTAMTATPEGNEYYAGGEKSGQVVRGAPSNRVEDVFDAARAAGAREGTTLDLNPAESSRAFQGRARTLQGTVVEGDAGGPSEPQPQALVINFYRNGFFQVGDGPGRSIADPANAGFMQSIMRGTLPPELEPADPATPINVNLVRKDEDWDERAAPKTVAFTGSGMRLGGAGASAPPAAAAPAAAPAPAATWQGPDESKPLTSLQIRLADGSRLVAKFNLTQTVEDVRAFIRTARPDLAPGFRLATAFPAQPLEDNAATIQEAGLANAVVIQKS</sequence>
<dbReference type="AlphaFoldDB" id="A0AAD9IL52"/>
<keyword evidence="5" id="KW-1185">Reference proteome</keyword>
<feature type="compositionally biased region" description="Low complexity" evidence="1">
    <location>
        <begin position="174"/>
        <end position="191"/>
    </location>
</feature>
<dbReference type="InterPro" id="IPR012989">
    <property type="entry name" value="SEP_domain"/>
</dbReference>
<dbReference type="SUPFAM" id="SSF102848">
    <property type="entry name" value="NSFL1 (p97 ATPase) cofactor p47, SEP domain"/>
    <property type="match status" value="1"/>
</dbReference>
<dbReference type="GO" id="GO:0000045">
    <property type="term" value="P:autophagosome assembly"/>
    <property type="evidence" value="ECO:0007669"/>
    <property type="project" value="TreeGrafter"/>
</dbReference>
<dbReference type="InterPro" id="IPR029071">
    <property type="entry name" value="Ubiquitin-like_domsf"/>
</dbReference>
<evidence type="ECO:0000313" key="5">
    <source>
        <dbReference type="Proteomes" id="UP001255856"/>
    </source>
</evidence>
<feature type="domain" description="SEP" evidence="3">
    <location>
        <begin position="87"/>
        <end position="152"/>
    </location>
</feature>
<comment type="caution">
    <text evidence="4">The sequence shown here is derived from an EMBL/GenBank/DDBJ whole genome shotgun (WGS) entry which is preliminary data.</text>
</comment>